<protein>
    <submittedName>
        <fullName evidence="2">Unannotated protein</fullName>
    </submittedName>
</protein>
<dbReference type="AlphaFoldDB" id="A0A6J6BXF3"/>
<accession>A0A6J6BXF3</accession>
<reference evidence="2" key="1">
    <citation type="submission" date="2020-05" db="EMBL/GenBank/DDBJ databases">
        <authorList>
            <person name="Chiriac C."/>
            <person name="Salcher M."/>
            <person name="Ghai R."/>
            <person name="Kavagutti S V."/>
        </authorList>
    </citation>
    <scope>NUCLEOTIDE SEQUENCE</scope>
</reference>
<dbReference type="Gene3D" id="2.70.70.10">
    <property type="entry name" value="Glucose Permease (Domain IIA)"/>
    <property type="match status" value="1"/>
</dbReference>
<evidence type="ECO:0000313" key="2">
    <source>
        <dbReference type="EMBL" id="CAB4543475.1"/>
    </source>
</evidence>
<dbReference type="Pfam" id="PF01551">
    <property type="entry name" value="Peptidase_M23"/>
    <property type="match status" value="1"/>
</dbReference>
<dbReference type="InterPro" id="IPR016047">
    <property type="entry name" value="M23ase_b-sheet_dom"/>
</dbReference>
<sequence length="182" mass="19594">MKPNRWVLTLLLVATGMLFSVLPKPAPASAFESWIVPVAEPKLVRQFLQPSSDWSAGHRGVDYLVTLGEPVFASHRGEISFSGLVVNRSVVSIRHENGLVSSVEPLCPIVLAGDVVKTGQVIGTVCFPDNYRSHCGLDTCLHFSLRTANGYLSPLVKIGGLSPSRLKPWDGLKCSLPSGAQC</sequence>
<evidence type="ECO:0000259" key="1">
    <source>
        <dbReference type="Pfam" id="PF01551"/>
    </source>
</evidence>
<feature type="domain" description="M23ase beta-sheet core" evidence="1">
    <location>
        <begin position="57"/>
        <end position="152"/>
    </location>
</feature>
<dbReference type="InterPro" id="IPR011055">
    <property type="entry name" value="Dup_hybrid_motif"/>
</dbReference>
<dbReference type="SUPFAM" id="SSF51261">
    <property type="entry name" value="Duplicated hybrid motif"/>
    <property type="match status" value="1"/>
</dbReference>
<dbReference type="EMBL" id="CAEZSN010000062">
    <property type="protein sequence ID" value="CAB4543475.1"/>
    <property type="molecule type" value="Genomic_DNA"/>
</dbReference>
<name>A0A6J6BXF3_9ZZZZ</name>
<dbReference type="CDD" id="cd12797">
    <property type="entry name" value="M23_peptidase"/>
    <property type="match status" value="1"/>
</dbReference>
<organism evidence="2">
    <name type="scientific">freshwater metagenome</name>
    <dbReference type="NCBI Taxonomy" id="449393"/>
    <lineage>
        <taxon>unclassified sequences</taxon>
        <taxon>metagenomes</taxon>
        <taxon>ecological metagenomes</taxon>
    </lineage>
</organism>
<gene>
    <name evidence="2" type="ORF">UFOPK1433_00641</name>
</gene>
<proteinExistence type="predicted"/>